<evidence type="ECO:0000313" key="4">
    <source>
        <dbReference type="Proteomes" id="UP000514752"/>
    </source>
</evidence>
<evidence type="ECO:0000313" key="3">
    <source>
        <dbReference type="EMBL" id="QMT41527.1"/>
    </source>
</evidence>
<feature type="chain" id="PRO_5027587975" evidence="2">
    <location>
        <begin position="21"/>
        <end position="233"/>
    </location>
</feature>
<dbReference type="PANTHER" id="PTHR34387">
    <property type="entry name" value="SLR1258 PROTEIN"/>
    <property type="match status" value="1"/>
</dbReference>
<organism evidence="3 4">
    <name type="scientific">Neisseria shayeganii</name>
    <dbReference type="NCBI Taxonomy" id="607712"/>
    <lineage>
        <taxon>Bacteria</taxon>
        <taxon>Pseudomonadati</taxon>
        <taxon>Pseudomonadota</taxon>
        <taxon>Betaproteobacteria</taxon>
        <taxon>Neisseriales</taxon>
        <taxon>Neisseriaceae</taxon>
        <taxon>Neisseria</taxon>
    </lineage>
</organism>
<dbReference type="InterPro" id="IPR052022">
    <property type="entry name" value="26kDa_periplasmic_antigen"/>
</dbReference>
<gene>
    <name evidence="3" type="ORF">H3L94_05775</name>
</gene>
<dbReference type="RefSeq" id="WP_182123042.1">
    <property type="nucleotide sequence ID" value="NZ_CP059567.1"/>
</dbReference>
<dbReference type="Proteomes" id="UP000514752">
    <property type="component" value="Chromosome"/>
</dbReference>
<evidence type="ECO:0000256" key="1">
    <source>
        <dbReference type="SAM" id="MobiDB-lite"/>
    </source>
</evidence>
<dbReference type="EMBL" id="CP059567">
    <property type="protein sequence ID" value="QMT41527.1"/>
    <property type="molecule type" value="Genomic_DNA"/>
</dbReference>
<feature type="signal peptide" evidence="2">
    <location>
        <begin position="1"/>
        <end position="20"/>
    </location>
</feature>
<proteinExistence type="predicted"/>
<feature type="region of interest" description="Disordered" evidence="1">
    <location>
        <begin position="206"/>
        <end position="233"/>
    </location>
</feature>
<dbReference type="PANTHER" id="PTHR34387:SF1">
    <property type="entry name" value="PERIPLASMIC IMMUNOGENIC PROTEIN"/>
    <property type="match status" value="1"/>
</dbReference>
<sequence>MKKTAVLLLLSAVLSLPAAAEPLHYQILRFSETVSRDVPNDWMTLRLRVQTRHVDAAQAAAGTTRKLNILQSHLRALSGIESQLQYRSAYPGSESGQNGRNQRIWQDEAVLSVSGADFQALGKLLAQSSGEAVVDNVSFSLKPATRQRIVETLSTEALRRFQERAQALSQTMGGSSYKVVEVDLVQTMQAGSRAYRAHDMAYAAATPPAPEQAFDTPGQTTVSQTASGRVQYQ</sequence>
<dbReference type="KEGG" id="nsg:H3L94_05775"/>
<dbReference type="AlphaFoldDB" id="A0A7D7SJK3"/>
<reference evidence="3 4" key="1">
    <citation type="submission" date="2020-07" db="EMBL/GenBank/DDBJ databases">
        <title>Genomic diversity of species in the Neisseriaceae family.</title>
        <authorList>
            <person name="Vincent A.T."/>
            <person name="Bernet E."/>
            <person name="Veyrier F.J."/>
        </authorList>
    </citation>
    <scope>NUCLEOTIDE SEQUENCE [LARGE SCALE GENOMIC DNA]</scope>
    <source>
        <strain evidence="3 4">DSM 22244</strain>
    </source>
</reference>
<evidence type="ECO:0000256" key="2">
    <source>
        <dbReference type="SAM" id="SignalP"/>
    </source>
</evidence>
<dbReference type="Gene3D" id="3.30.70.2970">
    <property type="entry name" value="Protein of unknown function (DUF541), domain 2"/>
    <property type="match status" value="1"/>
</dbReference>
<dbReference type="GO" id="GO:0006974">
    <property type="term" value="P:DNA damage response"/>
    <property type="evidence" value="ECO:0007669"/>
    <property type="project" value="TreeGrafter"/>
</dbReference>
<name>A0A7D7SJK3_9NEIS</name>
<dbReference type="InterPro" id="IPR007497">
    <property type="entry name" value="SIMPL/DUF541"/>
</dbReference>
<dbReference type="Gene3D" id="3.30.110.170">
    <property type="entry name" value="Protein of unknown function (DUF541), domain 1"/>
    <property type="match status" value="1"/>
</dbReference>
<keyword evidence="2" id="KW-0732">Signal</keyword>
<feature type="compositionally biased region" description="Polar residues" evidence="1">
    <location>
        <begin position="217"/>
        <end position="233"/>
    </location>
</feature>
<dbReference type="Pfam" id="PF04402">
    <property type="entry name" value="SIMPL"/>
    <property type="match status" value="1"/>
</dbReference>
<accession>A0A7D7SJK3</accession>
<protein>
    <submittedName>
        <fullName evidence="3">SIMPL domain-containing protein</fullName>
    </submittedName>
</protein>